<protein>
    <submittedName>
        <fullName evidence="2">Glycerophosphoryl diester phosphodiesterase</fullName>
    </submittedName>
</protein>
<name>A0A1H1TK32_9ACTN</name>
<dbReference type="InterPro" id="IPR017946">
    <property type="entry name" value="PLC-like_Pdiesterase_TIM-brl"/>
</dbReference>
<reference evidence="2 3" key="1">
    <citation type="submission" date="2016-10" db="EMBL/GenBank/DDBJ databases">
        <authorList>
            <person name="de Groot N.N."/>
        </authorList>
    </citation>
    <scope>NUCLEOTIDE SEQUENCE [LARGE SCALE GENOMIC DNA]</scope>
    <source>
        <strain evidence="2 3">DSM 21800</strain>
    </source>
</reference>
<evidence type="ECO:0000259" key="1">
    <source>
        <dbReference type="PROSITE" id="PS51704"/>
    </source>
</evidence>
<dbReference type="Proteomes" id="UP000199103">
    <property type="component" value="Chromosome I"/>
</dbReference>
<sequence length="275" mass="30661">MRSVSTPAATFLDESGLQLFAHRGFSGRYPESTHASYAEAIDYAERTGIELGLECDVHFTADDHLVCLHDLTVDRTSDATGPLLDWTLADLRTVDFGSWFTADPTPQERAVTTLVELLDMIKDARDRGARINLNLETKHPTPRGLDIEERVAELLTERGWHTADSPVRMITFDPEALIKIGELLPELRRTFLVSDLSRVPDGELPDGVRIVGPDVTRLREDPGFVERAHRRGNEVHPWIVNTVEDVQFCRDLGVDGYTSDFPDVVMETLTGAPVG</sequence>
<gene>
    <name evidence="2" type="ORF">SAMN04489812_2425</name>
</gene>
<dbReference type="PANTHER" id="PTHR46211">
    <property type="entry name" value="GLYCEROPHOSPHORYL DIESTER PHOSPHODIESTERASE"/>
    <property type="match status" value="1"/>
</dbReference>
<organism evidence="2 3">
    <name type="scientific">Microlunatus soli</name>
    <dbReference type="NCBI Taxonomy" id="630515"/>
    <lineage>
        <taxon>Bacteria</taxon>
        <taxon>Bacillati</taxon>
        <taxon>Actinomycetota</taxon>
        <taxon>Actinomycetes</taxon>
        <taxon>Propionibacteriales</taxon>
        <taxon>Propionibacteriaceae</taxon>
        <taxon>Microlunatus</taxon>
    </lineage>
</organism>
<keyword evidence="3" id="KW-1185">Reference proteome</keyword>
<dbReference type="AlphaFoldDB" id="A0A1H1TK32"/>
<evidence type="ECO:0000313" key="3">
    <source>
        <dbReference type="Proteomes" id="UP000199103"/>
    </source>
</evidence>
<accession>A0A1H1TK32</accession>
<dbReference type="PROSITE" id="PS51704">
    <property type="entry name" value="GP_PDE"/>
    <property type="match status" value="1"/>
</dbReference>
<feature type="domain" description="GP-PDE" evidence="1">
    <location>
        <begin position="17"/>
        <end position="269"/>
    </location>
</feature>
<dbReference type="GO" id="GO:0008081">
    <property type="term" value="F:phosphoric diester hydrolase activity"/>
    <property type="evidence" value="ECO:0007669"/>
    <property type="project" value="InterPro"/>
</dbReference>
<proteinExistence type="predicted"/>
<dbReference type="GO" id="GO:0006629">
    <property type="term" value="P:lipid metabolic process"/>
    <property type="evidence" value="ECO:0007669"/>
    <property type="project" value="InterPro"/>
</dbReference>
<dbReference type="Gene3D" id="3.20.20.190">
    <property type="entry name" value="Phosphatidylinositol (PI) phosphodiesterase"/>
    <property type="match status" value="1"/>
</dbReference>
<dbReference type="PANTHER" id="PTHR46211:SF13">
    <property type="entry name" value="GLYCEROPHOSPHODIESTER PHOSPHODIESTERASE 1-RELATED"/>
    <property type="match status" value="1"/>
</dbReference>
<evidence type="ECO:0000313" key="2">
    <source>
        <dbReference type="EMBL" id="SDS60568.1"/>
    </source>
</evidence>
<dbReference type="InterPro" id="IPR030395">
    <property type="entry name" value="GP_PDE_dom"/>
</dbReference>
<dbReference type="Pfam" id="PF03009">
    <property type="entry name" value="GDPD"/>
    <property type="match status" value="1"/>
</dbReference>
<dbReference type="SUPFAM" id="SSF51695">
    <property type="entry name" value="PLC-like phosphodiesterases"/>
    <property type="match status" value="1"/>
</dbReference>
<dbReference type="STRING" id="630515.SAMN04489812_2425"/>
<dbReference type="EMBL" id="LT629772">
    <property type="protein sequence ID" value="SDS60568.1"/>
    <property type="molecule type" value="Genomic_DNA"/>
</dbReference>